<dbReference type="Gene3D" id="1.20.80.10">
    <property type="match status" value="1"/>
</dbReference>
<evidence type="ECO:0000313" key="7">
    <source>
        <dbReference type="EMBL" id="KAF9481675.1"/>
    </source>
</evidence>
<evidence type="ECO:0000256" key="3">
    <source>
        <dbReference type="ARBA" id="ARBA00023121"/>
    </source>
</evidence>
<dbReference type="SUPFAM" id="SSF47027">
    <property type="entry name" value="Acyl-CoA binding protein"/>
    <property type="match status" value="1"/>
</dbReference>
<dbReference type="Pfam" id="PF12796">
    <property type="entry name" value="Ank_2"/>
    <property type="match status" value="1"/>
</dbReference>
<dbReference type="InterPro" id="IPR035984">
    <property type="entry name" value="Acyl-CoA-binding_sf"/>
</dbReference>
<keyword evidence="8" id="KW-1185">Reference proteome</keyword>
<gene>
    <name evidence="7" type="ORF">BDN70DRAFT_511424</name>
</gene>
<evidence type="ECO:0000256" key="5">
    <source>
        <dbReference type="SAM" id="MobiDB-lite"/>
    </source>
</evidence>
<keyword evidence="2 4" id="KW-0040">ANK repeat</keyword>
<dbReference type="InterPro" id="IPR014352">
    <property type="entry name" value="FERM/acyl-CoA-bd_prot_sf"/>
</dbReference>
<dbReference type="Pfam" id="PF00887">
    <property type="entry name" value="ACBP"/>
    <property type="match status" value="1"/>
</dbReference>
<proteinExistence type="predicted"/>
<accession>A0A9P6D323</accession>
<evidence type="ECO:0000256" key="4">
    <source>
        <dbReference type="PROSITE-ProRule" id="PRU00023"/>
    </source>
</evidence>
<dbReference type="Proteomes" id="UP000807469">
    <property type="component" value="Unassembled WGS sequence"/>
</dbReference>
<keyword evidence="3" id="KW-0446">Lipid-binding</keyword>
<keyword evidence="1" id="KW-0677">Repeat</keyword>
<dbReference type="PANTHER" id="PTHR24119:SF0">
    <property type="entry name" value="ACYL-COA-BINDING DOMAIN-CONTAINING PROTEIN 6"/>
    <property type="match status" value="1"/>
</dbReference>
<feature type="region of interest" description="Disordered" evidence="5">
    <location>
        <begin position="96"/>
        <end position="154"/>
    </location>
</feature>
<organism evidence="7 8">
    <name type="scientific">Pholiota conissans</name>
    <dbReference type="NCBI Taxonomy" id="109636"/>
    <lineage>
        <taxon>Eukaryota</taxon>
        <taxon>Fungi</taxon>
        <taxon>Dikarya</taxon>
        <taxon>Basidiomycota</taxon>
        <taxon>Agaricomycotina</taxon>
        <taxon>Agaricomycetes</taxon>
        <taxon>Agaricomycetidae</taxon>
        <taxon>Agaricales</taxon>
        <taxon>Agaricineae</taxon>
        <taxon>Strophariaceae</taxon>
        <taxon>Pholiota</taxon>
    </lineage>
</organism>
<evidence type="ECO:0000313" key="8">
    <source>
        <dbReference type="Proteomes" id="UP000807469"/>
    </source>
</evidence>
<dbReference type="InterPro" id="IPR036770">
    <property type="entry name" value="Ankyrin_rpt-contain_sf"/>
</dbReference>
<dbReference type="SMART" id="SM00248">
    <property type="entry name" value="ANK"/>
    <property type="match status" value="1"/>
</dbReference>
<dbReference type="InterPro" id="IPR002110">
    <property type="entry name" value="Ankyrin_rpt"/>
</dbReference>
<dbReference type="AlphaFoldDB" id="A0A9P6D323"/>
<dbReference type="Gene3D" id="1.25.40.20">
    <property type="entry name" value="Ankyrin repeat-containing domain"/>
    <property type="match status" value="1"/>
</dbReference>
<dbReference type="EMBL" id="MU155175">
    <property type="protein sequence ID" value="KAF9481675.1"/>
    <property type="molecule type" value="Genomic_DNA"/>
</dbReference>
<feature type="repeat" description="ANK" evidence="4">
    <location>
        <begin position="185"/>
        <end position="217"/>
    </location>
</feature>
<dbReference type="OrthoDB" id="341259at2759"/>
<sequence length="241" mass="26026">MSNPQPSASFRSAAAYMSSSAPADVPTVRKLELYGLFKYITSSKEPSTPRPSIFDMTGRAKWDAWAMAFKVYGENGEAAVEERYLSVAREYGWTESTPVQTTTEESVSVNDDSVWDSDDSSATATSSRSREGTSGGLGVSVSSMAPPPEEHDNTMHGLVLANDVVGLTKLLENQSNTDVDAVDEFGYAPIHLACDRGNAEIVKILLQYGANRDVKDPDSLTPLELSHEAGHAEIEKLLLSS</sequence>
<reference evidence="7" key="1">
    <citation type="submission" date="2020-11" db="EMBL/GenBank/DDBJ databases">
        <authorList>
            <consortium name="DOE Joint Genome Institute"/>
            <person name="Ahrendt S."/>
            <person name="Riley R."/>
            <person name="Andreopoulos W."/>
            <person name="Labutti K."/>
            <person name="Pangilinan J."/>
            <person name="Ruiz-Duenas F.J."/>
            <person name="Barrasa J.M."/>
            <person name="Sanchez-Garcia M."/>
            <person name="Camarero S."/>
            <person name="Miyauchi S."/>
            <person name="Serrano A."/>
            <person name="Linde D."/>
            <person name="Babiker R."/>
            <person name="Drula E."/>
            <person name="Ayuso-Fernandez I."/>
            <person name="Pacheco R."/>
            <person name="Padilla G."/>
            <person name="Ferreira P."/>
            <person name="Barriuso J."/>
            <person name="Kellner H."/>
            <person name="Castanera R."/>
            <person name="Alfaro M."/>
            <person name="Ramirez L."/>
            <person name="Pisabarro A.G."/>
            <person name="Kuo A."/>
            <person name="Tritt A."/>
            <person name="Lipzen A."/>
            <person name="He G."/>
            <person name="Yan M."/>
            <person name="Ng V."/>
            <person name="Cullen D."/>
            <person name="Martin F."/>
            <person name="Rosso M.-N."/>
            <person name="Henrissat B."/>
            <person name="Hibbett D."/>
            <person name="Martinez A.T."/>
            <person name="Grigoriev I.V."/>
        </authorList>
    </citation>
    <scope>NUCLEOTIDE SEQUENCE</scope>
    <source>
        <strain evidence="7">CIRM-BRFM 674</strain>
    </source>
</reference>
<evidence type="ECO:0000256" key="2">
    <source>
        <dbReference type="ARBA" id="ARBA00023043"/>
    </source>
</evidence>
<comment type="caution">
    <text evidence="7">The sequence shown here is derived from an EMBL/GenBank/DDBJ whole genome shotgun (WGS) entry which is preliminary data.</text>
</comment>
<dbReference type="GO" id="GO:0000062">
    <property type="term" value="F:fatty-acyl-CoA binding"/>
    <property type="evidence" value="ECO:0007669"/>
    <property type="project" value="InterPro"/>
</dbReference>
<evidence type="ECO:0000256" key="1">
    <source>
        <dbReference type="ARBA" id="ARBA00022737"/>
    </source>
</evidence>
<name>A0A9P6D323_9AGAR</name>
<dbReference type="SUPFAM" id="SSF48403">
    <property type="entry name" value="Ankyrin repeat"/>
    <property type="match status" value="1"/>
</dbReference>
<feature type="domain" description="ACB" evidence="6">
    <location>
        <begin position="1"/>
        <end position="97"/>
    </location>
</feature>
<dbReference type="PROSITE" id="PS50297">
    <property type="entry name" value="ANK_REP_REGION"/>
    <property type="match status" value="1"/>
</dbReference>
<dbReference type="PROSITE" id="PS50088">
    <property type="entry name" value="ANK_REPEAT"/>
    <property type="match status" value="1"/>
</dbReference>
<dbReference type="PANTHER" id="PTHR24119">
    <property type="entry name" value="ACYL-COA-BINDING DOMAIN-CONTAINING PROTEIN 6"/>
    <property type="match status" value="1"/>
</dbReference>
<dbReference type="InterPro" id="IPR000582">
    <property type="entry name" value="Acyl-CoA-binding_protein"/>
</dbReference>
<evidence type="ECO:0000259" key="6">
    <source>
        <dbReference type="PROSITE" id="PS51228"/>
    </source>
</evidence>
<dbReference type="PROSITE" id="PS51228">
    <property type="entry name" value="ACB_2"/>
    <property type="match status" value="1"/>
</dbReference>
<protein>
    <submittedName>
        <fullName evidence="7">Ankyrin</fullName>
    </submittedName>
</protein>